<name>A0A6P8HWI7_ACTTE</name>
<dbReference type="PROSITE" id="PS50262">
    <property type="entry name" value="G_PROTEIN_RECEP_F1_2"/>
    <property type="match status" value="1"/>
</dbReference>
<keyword evidence="7" id="KW-0807">Transducer</keyword>
<dbReference type="Gene3D" id="1.20.1070.10">
    <property type="entry name" value="Rhodopsin 7-helix transmembrane proteins"/>
    <property type="match status" value="1"/>
</dbReference>
<evidence type="ECO:0000256" key="6">
    <source>
        <dbReference type="ARBA" id="ARBA00023170"/>
    </source>
</evidence>
<comment type="subcellular location">
    <subcellularLocation>
        <location evidence="1">Membrane</location>
        <topology evidence="1">Multi-pass membrane protein</topology>
    </subcellularLocation>
</comment>
<keyword evidence="3 9" id="KW-1133">Transmembrane helix</keyword>
<dbReference type="Proteomes" id="UP000515163">
    <property type="component" value="Unplaced"/>
</dbReference>
<dbReference type="AlphaFoldDB" id="A0A6P8HWI7"/>
<evidence type="ECO:0000256" key="9">
    <source>
        <dbReference type="SAM" id="Phobius"/>
    </source>
</evidence>
<evidence type="ECO:0000256" key="3">
    <source>
        <dbReference type="ARBA" id="ARBA00022989"/>
    </source>
</evidence>
<reference evidence="12" key="1">
    <citation type="submission" date="2025-08" db="UniProtKB">
        <authorList>
            <consortium name="RefSeq"/>
        </authorList>
    </citation>
    <scope>IDENTIFICATION</scope>
    <source>
        <tissue evidence="12">Tentacle</tissue>
    </source>
</reference>
<dbReference type="KEGG" id="aten:116293628"/>
<feature type="compositionally biased region" description="Polar residues" evidence="8">
    <location>
        <begin position="232"/>
        <end position="244"/>
    </location>
</feature>
<feature type="transmembrane region" description="Helical" evidence="9">
    <location>
        <begin position="22"/>
        <end position="46"/>
    </location>
</feature>
<evidence type="ECO:0000256" key="1">
    <source>
        <dbReference type="ARBA" id="ARBA00004141"/>
    </source>
</evidence>
<sequence>MFANQSVNSSAIHFEEPRALRIFRLIIFSLVIVASLLGNAVVLKAVFELTRKSVTHYLVANLAAAEIIVSILNPFIVAYSEFMYWPFGSFLCRLISPMQTFSIVVITNTLAAIALHRYRVFSTHHTRRKLSSKEIGLVLLMIWVIALAIVFPSFLFQRLTPANPKRFPGKFWCIEIFPDGPEFPSPMMRRFYMARFLLNYVIPVIIMSASYGFVSVKLRHHRNRSIRDNEITRNTSEQENDPTTQQPNVSSQQPQQQNGAGESIEMATKAAENKNSSRSRPAYGVRDRMTRRKDFVRLERDLLKMFYIIILVFLVCYFPYQVFFLLEYFGVIHWETWKYFTVIRNYAFLIPCFSSALHPLCYGTMSKFFARALSRLVLCKNRD</sequence>
<dbReference type="RefSeq" id="XP_031556942.1">
    <property type="nucleotide sequence ID" value="XM_031701082.1"/>
</dbReference>
<dbReference type="SUPFAM" id="SSF81321">
    <property type="entry name" value="Family A G protein-coupled receptor-like"/>
    <property type="match status" value="1"/>
</dbReference>
<evidence type="ECO:0000256" key="8">
    <source>
        <dbReference type="SAM" id="MobiDB-lite"/>
    </source>
</evidence>
<dbReference type="CDD" id="cd00637">
    <property type="entry name" value="7tm_classA_rhodopsin-like"/>
    <property type="match status" value="1"/>
</dbReference>
<evidence type="ECO:0000256" key="5">
    <source>
        <dbReference type="ARBA" id="ARBA00023136"/>
    </source>
</evidence>
<keyword evidence="5 9" id="KW-0472">Membrane</keyword>
<dbReference type="InterPro" id="IPR017452">
    <property type="entry name" value="GPCR_Rhodpsn_7TM"/>
</dbReference>
<evidence type="ECO:0000256" key="4">
    <source>
        <dbReference type="ARBA" id="ARBA00023040"/>
    </source>
</evidence>
<dbReference type="OrthoDB" id="6088892at2759"/>
<keyword evidence="6" id="KW-0675">Receptor</keyword>
<feature type="compositionally biased region" description="Low complexity" evidence="8">
    <location>
        <begin position="245"/>
        <end position="258"/>
    </location>
</feature>
<dbReference type="GO" id="GO:0016020">
    <property type="term" value="C:membrane"/>
    <property type="evidence" value="ECO:0007669"/>
    <property type="project" value="UniProtKB-SubCell"/>
</dbReference>
<feature type="region of interest" description="Disordered" evidence="8">
    <location>
        <begin position="227"/>
        <end position="263"/>
    </location>
</feature>
<evidence type="ECO:0000259" key="10">
    <source>
        <dbReference type="PROSITE" id="PS50262"/>
    </source>
</evidence>
<dbReference type="GeneID" id="116293628"/>
<dbReference type="InterPro" id="IPR000276">
    <property type="entry name" value="GPCR_Rhodpsn"/>
</dbReference>
<accession>A0A6P8HWI7</accession>
<keyword evidence="4" id="KW-0297">G-protein coupled receptor</keyword>
<dbReference type="PRINTS" id="PR00237">
    <property type="entry name" value="GPCRRHODOPSN"/>
</dbReference>
<evidence type="ECO:0000256" key="2">
    <source>
        <dbReference type="ARBA" id="ARBA00022692"/>
    </source>
</evidence>
<feature type="domain" description="G-protein coupled receptors family 1 profile" evidence="10">
    <location>
        <begin position="38"/>
        <end position="362"/>
    </location>
</feature>
<feature type="transmembrane region" description="Helical" evidence="9">
    <location>
        <begin position="305"/>
        <end position="326"/>
    </location>
</feature>
<evidence type="ECO:0000313" key="12">
    <source>
        <dbReference type="RefSeq" id="XP_031556942.1"/>
    </source>
</evidence>
<gene>
    <name evidence="12" type="primary">LOC116293628</name>
</gene>
<dbReference type="GO" id="GO:0004930">
    <property type="term" value="F:G protein-coupled receptor activity"/>
    <property type="evidence" value="ECO:0007669"/>
    <property type="project" value="UniProtKB-KW"/>
</dbReference>
<keyword evidence="2 9" id="KW-0812">Transmembrane</keyword>
<evidence type="ECO:0000256" key="7">
    <source>
        <dbReference type="ARBA" id="ARBA00023224"/>
    </source>
</evidence>
<feature type="transmembrane region" description="Helical" evidence="9">
    <location>
        <begin position="98"/>
        <end position="115"/>
    </location>
</feature>
<feature type="transmembrane region" description="Helical" evidence="9">
    <location>
        <begin position="58"/>
        <end position="78"/>
    </location>
</feature>
<feature type="transmembrane region" description="Helical" evidence="9">
    <location>
        <begin position="135"/>
        <end position="156"/>
    </location>
</feature>
<dbReference type="Pfam" id="PF00001">
    <property type="entry name" value="7tm_1"/>
    <property type="match status" value="1"/>
</dbReference>
<dbReference type="InParanoid" id="A0A6P8HWI7"/>
<feature type="transmembrane region" description="Helical" evidence="9">
    <location>
        <begin position="346"/>
        <end position="365"/>
    </location>
</feature>
<evidence type="ECO:0000313" key="11">
    <source>
        <dbReference type="Proteomes" id="UP000515163"/>
    </source>
</evidence>
<proteinExistence type="predicted"/>
<feature type="transmembrane region" description="Helical" evidence="9">
    <location>
        <begin position="192"/>
        <end position="214"/>
    </location>
</feature>
<keyword evidence="11" id="KW-1185">Reference proteome</keyword>
<dbReference type="PANTHER" id="PTHR24238">
    <property type="entry name" value="G-PROTEIN COUPLED RECEPTOR"/>
    <property type="match status" value="1"/>
</dbReference>
<protein>
    <submittedName>
        <fullName evidence="12">Tachykinin-like peptides receptor 86C</fullName>
    </submittedName>
</protein>
<organism evidence="11 12">
    <name type="scientific">Actinia tenebrosa</name>
    <name type="common">Australian red waratah sea anemone</name>
    <dbReference type="NCBI Taxonomy" id="6105"/>
    <lineage>
        <taxon>Eukaryota</taxon>
        <taxon>Metazoa</taxon>
        <taxon>Cnidaria</taxon>
        <taxon>Anthozoa</taxon>
        <taxon>Hexacorallia</taxon>
        <taxon>Actiniaria</taxon>
        <taxon>Actiniidae</taxon>
        <taxon>Actinia</taxon>
    </lineage>
</organism>